<evidence type="ECO:0000256" key="4">
    <source>
        <dbReference type="SAM" id="Coils"/>
    </source>
</evidence>
<keyword evidence="9" id="KW-1185">Reference proteome</keyword>
<dbReference type="Pfam" id="PF25917">
    <property type="entry name" value="BSH_RND"/>
    <property type="match status" value="1"/>
</dbReference>
<dbReference type="Gene3D" id="2.40.420.20">
    <property type="match status" value="1"/>
</dbReference>
<organism evidence="8 9">
    <name type="scientific">Thiohalorhabdus methylotrophus</name>
    <dbReference type="NCBI Taxonomy" id="3242694"/>
    <lineage>
        <taxon>Bacteria</taxon>
        <taxon>Pseudomonadati</taxon>
        <taxon>Pseudomonadota</taxon>
        <taxon>Gammaproteobacteria</taxon>
        <taxon>Thiohalorhabdales</taxon>
        <taxon>Thiohalorhabdaceae</taxon>
        <taxon>Thiohalorhabdus</taxon>
    </lineage>
</organism>
<proteinExistence type="inferred from homology"/>
<evidence type="ECO:0000259" key="6">
    <source>
        <dbReference type="Pfam" id="PF25917"/>
    </source>
</evidence>
<dbReference type="PANTHER" id="PTHR30469">
    <property type="entry name" value="MULTIDRUG RESISTANCE PROTEIN MDTA"/>
    <property type="match status" value="1"/>
</dbReference>
<dbReference type="Pfam" id="PF25876">
    <property type="entry name" value="HH_MFP_RND"/>
    <property type="match status" value="1"/>
</dbReference>
<dbReference type="NCBIfam" id="TIGR01730">
    <property type="entry name" value="RND_mfp"/>
    <property type="match status" value="1"/>
</dbReference>
<evidence type="ECO:0000313" key="9">
    <source>
        <dbReference type="Proteomes" id="UP001575181"/>
    </source>
</evidence>
<dbReference type="PANTHER" id="PTHR30469:SF20">
    <property type="entry name" value="EFFLUX RND TRANSPORTER PERIPLASMIC ADAPTOR SUBUNIT"/>
    <property type="match status" value="1"/>
</dbReference>
<dbReference type="RefSeq" id="WP_373655421.1">
    <property type="nucleotide sequence ID" value="NZ_JBGUAW010000004.1"/>
</dbReference>
<dbReference type="InterPro" id="IPR058624">
    <property type="entry name" value="MdtA-like_HH"/>
</dbReference>
<comment type="similarity">
    <text evidence="2">Belongs to the membrane fusion protein (MFP) (TC 8.A.1) family.</text>
</comment>
<dbReference type="PROSITE" id="PS51257">
    <property type="entry name" value="PROKAR_LIPOPROTEIN"/>
    <property type="match status" value="1"/>
</dbReference>
<dbReference type="InterPro" id="IPR006143">
    <property type="entry name" value="RND_pump_MFP"/>
</dbReference>
<feature type="domain" description="Multidrug resistance protein MdtA-like alpha-helical hairpin" evidence="5">
    <location>
        <begin position="99"/>
        <end position="155"/>
    </location>
</feature>
<evidence type="ECO:0000313" key="8">
    <source>
        <dbReference type="EMBL" id="MFA9460640.1"/>
    </source>
</evidence>
<sequence length="363" mass="39873">MANSRRILVNALILVLVAVLGACERGEEQDAQRERTVRPVKTMVLTGAEVAGSRRFPATVRAAQRVDIAFQVSGQVVELPVQEGQTIGKGGLVARLDAQRYRSSLQSARAEYQEARASFRRARKLVKGGFVSQTEFEQARARMQKAEAALEKARKDVEDTVLRSPFEGVVARVMVDQFQEVQAKEPVASIQDITTIELVVDAPERIVARRGQAPRAEMVAVFESLPEQEFPVTLKEFATEADPVTQTFEYVFALPQPENANLLPGMTASLIARPKAEKEQPGRKGFVLPASAVFAAESGAPSVWVVDPKTNKVYRRKVETGELTGSDSIRVLEGLERGDRIAVAGVTQLEEGMKVNPVEEIDY</sequence>
<dbReference type="Gene3D" id="2.40.50.100">
    <property type="match status" value="1"/>
</dbReference>
<evidence type="ECO:0000256" key="1">
    <source>
        <dbReference type="ARBA" id="ARBA00004196"/>
    </source>
</evidence>
<comment type="subcellular location">
    <subcellularLocation>
        <location evidence="1">Cell envelope</location>
    </subcellularLocation>
</comment>
<reference evidence="8 9" key="1">
    <citation type="submission" date="2024-08" db="EMBL/GenBank/DDBJ databases">
        <title>Whole-genome sequencing of halo(alkali)philic microorganisms from hypersaline lakes.</title>
        <authorList>
            <person name="Sorokin D.Y."/>
            <person name="Merkel A.Y."/>
            <person name="Messina E."/>
            <person name="Yakimov M."/>
        </authorList>
    </citation>
    <scope>NUCLEOTIDE SEQUENCE [LARGE SCALE GENOMIC DNA]</scope>
    <source>
        <strain evidence="8 9">Cl-TMA</strain>
    </source>
</reference>
<feature type="domain" description="Multidrug resistance protein MdtA-like barrel-sandwich hybrid" evidence="6">
    <location>
        <begin position="65"/>
        <end position="186"/>
    </location>
</feature>
<comment type="caution">
    <text evidence="8">The sequence shown here is derived from an EMBL/GenBank/DDBJ whole genome shotgun (WGS) entry which is preliminary data.</text>
</comment>
<evidence type="ECO:0000259" key="5">
    <source>
        <dbReference type="Pfam" id="PF25876"/>
    </source>
</evidence>
<evidence type="ECO:0000259" key="7">
    <source>
        <dbReference type="Pfam" id="PF25967"/>
    </source>
</evidence>
<protein>
    <submittedName>
        <fullName evidence="8">Efflux RND transporter periplasmic adaptor subunit</fullName>
    </submittedName>
</protein>
<keyword evidence="4" id="KW-0175">Coiled coil</keyword>
<dbReference type="Pfam" id="PF25967">
    <property type="entry name" value="RND-MFP_C"/>
    <property type="match status" value="1"/>
</dbReference>
<evidence type="ECO:0000256" key="2">
    <source>
        <dbReference type="ARBA" id="ARBA00009477"/>
    </source>
</evidence>
<name>A0ABV4TX24_9GAMM</name>
<dbReference type="InterPro" id="IPR058627">
    <property type="entry name" value="MdtA-like_C"/>
</dbReference>
<feature type="coiled-coil region" evidence="4">
    <location>
        <begin position="98"/>
        <end position="163"/>
    </location>
</feature>
<dbReference type="Proteomes" id="UP001575181">
    <property type="component" value="Unassembled WGS sequence"/>
</dbReference>
<keyword evidence="3" id="KW-0813">Transport</keyword>
<dbReference type="EMBL" id="JBGUAW010000004">
    <property type="protein sequence ID" value="MFA9460640.1"/>
    <property type="molecule type" value="Genomic_DNA"/>
</dbReference>
<accession>A0ABV4TX24</accession>
<gene>
    <name evidence="8" type="ORF">ACERLL_07350</name>
</gene>
<dbReference type="SUPFAM" id="SSF111369">
    <property type="entry name" value="HlyD-like secretion proteins"/>
    <property type="match status" value="1"/>
</dbReference>
<dbReference type="Gene3D" id="1.10.287.470">
    <property type="entry name" value="Helix hairpin bin"/>
    <property type="match status" value="1"/>
</dbReference>
<feature type="domain" description="Multidrug resistance protein MdtA-like C-terminal permuted SH3" evidence="7">
    <location>
        <begin position="287"/>
        <end position="346"/>
    </location>
</feature>
<dbReference type="InterPro" id="IPR058625">
    <property type="entry name" value="MdtA-like_BSH"/>
</dbReference>
<evidence type="ECO:0000256" key="3">
    <source>
        <dbReference type="ARBA" id="ARBA00022448"/>
    </source>
</evidence>
<dbReference type="Gene3D" id="2.40.30.170">
    <property type="match status" value="1"/>
</dbReference>